<comment type="catalytic activity">
    <reaction evidence="4 5">
        <text>S-adenosyl-L-homocysteine + H2O = L-homocysteine + adenosine</text>
        <dbReference type="Rhea" id="RHEA:21708"/>
        <dbReference type="ChEBI" id="CHEBI:15377"/>
        <dbReference type="ChEBI" id="CHEBI:16335"/>
        <dbReference type="ChEBI" id="CHEBI:57856"/>
        <dbReference type="ChEBI" id="CHEBI:58199"/>
        <dbReference type="EC" id="3.13.2.1"/>
    </reaction>
</comment>
<keyword evidence="4 5" id="KW-0378">Hydrolase</keyword>
<comment type="cofactor">
    <cofactor evidence="4 5">
        <name>NAD(+)</name>
        <dbReference type="ChEBI" id="CHEBI:57540"/>
    </cofactor>
    <text evidence="4 5">Binds 1 NAD(+) per subunit.</text>
</comment>
<evidence type="ECO:0000256" key="4">
    <source>
        <dbReference type="HAMAP-Rule" id="MF_00563"/>
    </source>
</evidence>
<evidence type="ECO:0000256" key="6">
    <source>
        <dbReference type="RuleBase" id="RU004166"/>
    </source>
</evidence>
<dbReference type="PIRSF" id="PIRSF001109">
    <property type="entry name" value="Ad_hcy_hydrolase"/>
    <property type="match status" value="1"/>
</dbReference>
<dbReference type="GO" id="GO:0016787">
    <property type="term" value="F:hydrolase activity"/>
    <property type="evidence" value="ECO:0007669"/>
    <property type="project" value="UniProtKB-KW"/>
</dbReference>
<gene>
    <name evidence="4" type="primary">ahcY</name>
    <name evidence="8" type="ORF">GPA24_10340</name>
</gene>
<dbReference type="InterPro" id="IPR020082">
    <property type="entry name" value="S-Ado-L-homoCys_hydrolase_CS"/>
</dbReference>
<dbReference type="PANTHER" id="PTHR23420:SF0">
    <property type="entry name" value="ADENOSYLHOMOCYSTEINASE"/>
    <property type="match status" value="1"/>
</dbReference>
<dbReference type="SMART" id="SM00997">
    <property type="entry name" value="AdoHcyase_NAD"/>
    <property type="match status" value="1"/>
</dbReference>
<comment type="subcellular location">
    <subcellularLocation>
        <location evidence="4">Cytoplasm</location>
    </subcellularLocation>
</comment>
<feature type="binding site" evidence="4">
    <location>
        <begin position="197"/>
        <end position="199"/>
    </location>
    <ligand>
        <name>NAD(+)</name>
        <dbReference type="ChEBI" id="CHEBI:57540"/>
    </ligand>
</feature>
<feature type="binding site" evidence="4">
    <location>
        <position position="196"/>
    </location>
    <ligand>
        <name>substrate</name>
    </ligand>
</feature>
<protein>
    <recommendedName>
        <fullName evidence="4">Adenosylhomocysteinase</fullName>
        <ecNumber evidence="4">3.13.2.1</ecNumber>
    </recommendedName>
    <alternativeName>
        <fullName evidence="4">S-adenosyl-L-homocysteine hydrolase</fullName>
        <shortName evidence="4">AdoHcyase</shortName>
    </alternativeName>
</protein>
<dbReference type="SUPFAM" id="SSF52283">
    <property type="entry name" value="Formate/glycerate dehydrogenase catalytic domain-like"/>
    <property type="match status" value="1"/>
</dbReference>
<dbReference type="PROSITE" id="PS00739">
    <property type="entry name" value="ADOHCYASE_2"/>
    <property type="match status" value="1"/>
</dbReference>
<feature type="binding site" evidence="4">
    <location>
        <begin position="260"/>
        <end position="265"/>
    </location>
    <ligand>
        <name>NAD(+)</name>
        <dbReference type="ChEBI" id="CHEBI:57540"/>
    </ligand>
</feature>
<dbReference type="NCBIfam" id="NF004005">
    <property type="entry name" value="PRK05476.2-3"/>
    <property type="match status" value="1"/>
</dbReference>
<dbReference type="EC" id="3.13.2.1" evidence="4"/>
<evidence type="ECO:0000313" key="9">
    <source>
        <dbReference type="Proteomes" id="UP000633943"/>
    </source>
</evidence>
<dbReference type="PROSITE" id="PS00738">
    <property type="entry name" value="ADOHCYASE_1"/>
    <property type="match status" value="1"/>
</dbReference>
<comment type="function">
    <text evidence="4">May play a key role in the regulation of the intracellular concentration of adenosylhomocysteine.</text>
</comment>
<feature type="binding site" evidence="4">
    <location>
        <position position="136"/>
    </location>
    <ligand>
        <name>substrate</name>
    </ligand>
</feature>
<evidence type="ECO:0000259" key="7">
    <source>
        <dbReference type="SMART" id="SM00997"/>
    </source>
</evidence>
<feature type="binding site" evidence="4">
    <location>
        <position position="283"/>
    </location>
    <ligand>
        <name>NAD(+)</name>
        <dbReference type="ChEBI" id="CHEBI:57540"/>
    </ligand>
</feature>
<proteinExistence type="inferred from homology"/>
<dbReference type="SUPFAM" id="SSF51735">
    <property type="entry name" value="NAD(P)-binding Rossmann-fold domains"/>
    <property type="match status" value="1"/>
</dbReference>
<dbReference type="SMART" id="SM00996">
    <property type="entry name" value="AdoHcyase"/>
    <property type="match status" value="1"/>
</dbReference>
<dbReference type="InterPro" id="IPR042172">
    <property type="entry name" value="Adenosylhomocyst_ase-like_sf"/>
</dbReference>
<reference evidence="8 9" key="1">
    <citation type="submission" date="2019-12" db="EMBL/GenBank/DDBJ databases">
        <title>Comparative genomics gives insights into the taxonomy of the Azoarcus-Aromatoleum group and reveals separate origins of nif in the plant-associated Azoarcus and non-plant-associated Aromatoleum sub-groups.</title>
        <authorList>
            <person name="Lafos M."/>
            <person name="Maluk M."/>
            <person name="Batista M."/>
            <person name="Junghare M."/>
            <person name="Carmona M."/>
            <person name="Faoro H."/>
            <person name="Cruz L.M."/>
            <person name="Battistoni F."/>
            <person name="De Souza E."/>
            <person name="Pedrosa F."/>
            <person name="Chen W.-M."/>
            <person name="Poole P.S."/>
            <person name="Dixon R.A."/>
            <person name="James E.K."/>
        </authorList>
    </citation>
    <scope>NUCLEOTIDE SEQUENCE [LARGE SCALE GENOMIC DNA]</scope>
    <source>
        <strain evidence="8 9">PbN1</strain>
    </source>
</reference>
<dbReference type="Pfam" id="PF05221">
    <property type="entry name" value="AdoHcyase"/>
    <property type="match status" value="1"/>
</dbReference>
<dbReference type="InterPro" id="IPR000043">
    <property type="entry name" value="Adenosylhomocysteinase-like"/>
</dbReference>
<feature type="binding site" evidence="4">
    <location>
        <position position="61"/>
    </location>
    <ligand>
        <name>substrate</name>
    </ligand>
</feature>
<comment type="caution">
    <text evidence="8">The sequence shown here is derived from an EMBL/GenBank/DDBJ whole genome shotgun (WGS) entry which is preliminary data.</text>
</comment>
<organism evidence="8 9">
    <name type="scientific">Aromatoleum bremense</name>
    <dbReference type="NCBI Taxonomy" id="76115"/>
    <lineage>
        <taxon>Bacteria</taxon>
        <taxon>Pseudomonadati</taxon>
        <taxon>Pseudomonadota</taxon>
        <taxon>Betaproteobacteria</taxon>
        <taxon>Rhodocyclales</taxon>
        <taxon>Rhodocyclaceae</taxon>
        <taxon>Aromatoleum</taxon>
    </lineage>
</organism>
<dbReference type="PANTHER" id="PTHR23420">
    <property type="entry name" value="ADENOSYLHOMOCYSTEINASE"/>
    <property type="match status" value="1"/>
</dbReference>
<feature type="binding site" evidence="4">
    <location>
        <position position="226"/>
    </location>
    <ligand>
        <name>substrate</name>
    </ligand>
</feature>
<feature type="binding site" evidence="4">
    <location>
        <begin position="339"/>
        <end position="341"/>
    </location>
    <ligand>
        <name>NAD(+)</name>
        <dbReference type="ChEBI" id="CHEBI:57540"/>
    </ligand>
</feature>
<dbReference type="RefSeq" id="WP_169202547.1">
    <property type="nucleotide sequence ID" value="NZ_CP059467.1"/>
</dbReference>
<accession>A0ABX1NWR7</accession>
<dbReference type="CDD" id="cd00401">
    <property type="entry name" value="SAHH"/>
    <property type="match status" value="1"/>
</dbReference>
<evidence type="ECO:0000313" key="8">
    <source>
        <dbReference type="EMBL" id="NMG15932.1"/>
    </source>
</evidence>
<comment type="similarity">
    <text evidence="1 4 6">Belongs to the adenosylhomocysteinase family.</text>
</comment>
<name>A0ABX1NWR7_9RHOO</name>
<evidence type="ECO:0000256" key="1">
    <source>
        <dbReference type="ARBA" id="ARBA00007122"/>
    </source>
</evidence>
<feature type="binding site" evidence="4">
    <location>
        <position position="231"/>
    </location>
    <ligand>
        <name>NAD(+)</name>
        <dbReference type="ChEBI" id="CHEBI:57540"/>
    </ligand>
</feature>
<feature type="binding site" evidence="4">
    <location>
        <position position="318"/>
    </location>
    <ligand>
        <name>NAD(+)</name>
        <dbReference type="ChEBI" id="CHEBI:57540"/>
    </ligand>
</feature>
<feature type="binding site" evidence="4">
    <location>
        <position position="230"/>
    </location>
    <ligand>
        <name>substrate</name>
    </ligand>
</feature>
<dbReference type="EMBL" id="WTVP01000024">
    <property type="protein sequence ID" value="NMG15932.1"/>
    <property type="molecule type" value="Genomic_DNA"/>
</dbReference>
<dbReference type="InterPro" id="IPR015878">
    <property type="entry name" value="Ado_hCys_hydrolase_NAD-bd"/>
</dbReference>
<dbReference type="Pfam" id="PF00670">
    <property type="entry name" value="AdoHcyase_NAD"/>
    <property type="match status" value="1"/>
</dbReference>
<evidence type="ECO:0000256" key="2">
    <source>
        <dbReference type="ARBA" id="ARBA00022563"/>
    </source>
</evidence>
<feature type="domain" description="S-adenosyl-L-homocysteine hydrolase NAD binding" evidence="7">
    <location>
        <begin position="231"/>
        <end position="390"/>
    </location>
</feature>
<keyword evidence="9" id="KW-1185">Reference proteome</keyword>
<keyword evidence="3 4" id="KW-0520">NAD</keyword>
<evidence type="ECO:0000256" key="3">
    <source>
        <dbReference type="ARBA" id="ARBA00023027"/>
    </source>
</evidence>
<dbReference type="InterPro" id="IPR036291">
    <property type="entry name" value="NAD(P)-bd_dom_sf"/>
</dbReference>
<dbReference type="Gene3D" id="3.40.50.720">
    <property type="entry name" value="NAD(P)-binding Rossmann-like Domain"/>
    <property type="match status" value="1"/>
</dbReference>
<keyword evidence="4" id="KW-0963">Cytoplasm</keyword>
<dbReference type="NCBIfam" id="TIGR00936">
    <property type="entry name" value="ahcY"/>
    <property type="match status" value="1"/>
</dbReference>
<feature type="binding site" evidence="4">
    <location>
        <position position="384"/>
    </location>
    <ligand>
        <name>NAD(+)</name>
        <dbReference type="ChEBI" id="CHEBI:57540"/>
    </ligand>
</feature>
<dbReference type="Gene3D" id="3.40.50.1480">
    <property type="entry name" value="Adenosylhomocysteinase-like"/>
    <property type="match status" value="1"/>
</dbReference>
<dbReference type="Proteomes" id="UP000633943">
    <property type="component" value="Unassembled WGS sequence"/>
</dbReference>
<keyword evidence="2 4" id="KW-0554">One-carbon metabolism</keyword>
<comment type="pathway">
    <text evidence="4 5">Amino-acid biosynthesis; L-homocysteine biosynthesis; L-homocysteine from S-adenosyl-L-homocysteine: step 1/1.</text>
</comment>
<sequence length="470" mass="51671">MNSVAENFTDYVVADLALAGWGRKEIRIAETEMPGLMAIREEFAVVQPLKGARITGSLHMTIQTAVLIETLTALGAEVRWASCNIFSTQDHAAAAIAASGVPVFAVKGESLADYWDYTHRIFEWRDGGYSNMILDDGGDATLLLHLGARAEKDASVLAKPGSEEERVLFAAIRAKLASDPTWYSVRLAAIRGVTEETTTGVHRLYQMHERGELRFPAINVNDSVTKSKFDNLYGCRESLVDGIKRATDVMVAGKVAVVCGYGDVGKGSAQALRALSAQVWVTEIDPICALQAAMEGYRVVTMDYAAEHADIFVTCTGNYHVITHDHMARMKDQAIVCNIGHFDNEIDVASIEGYEWEEIKPQVDHVIFPDGKRIILLAKGRLVNLGCATGHPSYVMSSSFANQTIAQIELFTRTADYPVGVYTLPKHLDEKVARLQLQKLNAQLTELRPDQAAYIGVPVEGPYKSAHYRY</sequence>
<dbReference type="HAMAP" id="MF_00563">
    <property type="entry name" value="AdoHcyase"/>
    <property type="match status" value="1"/>
</dbReference>
<evidence type="ECO:0000256" key="5">
    <source>
        <dbReference type="RuleBase" id="RU000548"/>
    </source>
</evidence>